<reference evidence="2" key="1">
    <citation type="journal article" date="2014" name="Int. J. Syst. Evol. Microbiol.">
        <title>Complete genome sequence of Corynebacterium casei LMG S-19264T (=DSM 44701T), isolated from a smear-ripened cheese.</title>
        <authorList>
            <consortium name="US DOE Joint Genome Institute (JGI-PGF)"/>
            <person name="Walter F."/>
            <person name="Albersmeier A."/>
            <person name="Kalinowski J."/>
            <person name="Ruckert C."/>
        </authorList>
    </citation>
    <scope>NUCLEOTIDE SEQUENCE</scope>
    <source>
        <strain evidence="2">KCTC 32337</strain>
    </source>
</reference>
<dbReference type="InterPro" id="IPR013149">
    <property type="entry name" value="ADH-like_C"/>
</dbReference>
<dbReference type="Gene3D" id="3.40.50.720">
    <property type="entry name" value="NAD(P)-binding Rossmann-like Domain"/>
    <property type="match status" value="1"/>
</dbReference>
<dbReference type="RefSeq" id="WP_008306766.1">
    <property type="nucleotide sequence ID" value="NZ_BMZC01000001.1"/>
</dbReference>
<dbReference type="AlphaFoldDB" id="A0A8H9I641"/>
<dbReference type="Pfam" id="PF00107">
    <property type="entry name" value="ADH_zinc_N"/>
    <property type="match status" value="1"/>
</dbReference>
<dbReference type="EMBL" id="BMZC01000001">
    <property type="protein sequence ID" value="GGZ48455.1"/>
    <property type="molecule type" value="Genomic_DNA"/>
</dbReference>
<dbReference type="InterPro" id="IPR052711">
    <property type="entry name" value="Zinc_ADH-like"/>
</dbReference>
<dbReference type="InterPro" id="IPR013154">
    <property type="entry name" value="ADH-like_N"/>
</dbReference>
<feature type="domain" description="Enoyl reductase (ER)" evidence="1">
    <location>
        <begin position="10"/>
        <end position="330"/>
    </location>
</feature>
<evidence type="ECO:0000313" key="2">
    <source>
        <dbReference type="EMBL" id="GGZ48455.1"/>
    </source>
</evidence>
<gene>
    <name evidence="2" type="ORF">GCM10011274_02910</name>
</gene>
<dbReference type="InterPro" id="IPR036291">
    <property type="entry name" value="NAD(P)-bd_dom_sf"/>
</dbReference>
<dbReference type="Proteomes" id="UP000622604">
    <property type="component" value="Unassembled WGS sequence"/>
</dbReference>
<dbReference type="PANTHER" id="PTHR45033:SF2">
    <property type="entry name" value="ZINC-TYPE ALCOHOL DEHYDROGENASE-LIKE PROTEIN C1773.06C"/>
    <property type="match status" value="1"/>
</dbReference>
<sequence>MQCYQVKKTGGLDNLIIVDSKVLEPLAGQVLVRWRASSLNYHDYMVAVGGIPCEDGRVPMSDGAGEVVAVGKGVTTWKTGDRVMSLFFPNWLNGKPTVTNSAMVSGDTTDGYAREYSCIGAHALTPMPVDYSFTQAATLPCAALTAWRALMVEGNLQAGDSVLIQGTGGKSIFALQIAKAAGAYVYATSSSDEKLEQLKTLGADEVVNYRSDEKWGRTLWKQSGGIDHVLDVGAETTLKHSVEAVAMGGNISLIGVLGGVTAKLVMPTLFFKHVKLSGLAVGSRYMQEKMVSAINVNNIKPVIDKTFAFTELKQAFEYQTTGAHFGKIVVNYDH</sequence>
<dbReference type="Gene3D" id="3.90.180.10">
    <property type="entry name" value="Medium-chain alcohol dehydrogenases, catalytic domain"/>
    <property type="match status" value="1"/>
</dbReference>
<dbReference type="SMART" id="SM00829">
    <property type="entry name" value="PKS_ER"/>
    <property type="match status" value="1"/>
</dbReference>
<evidence type="ECO:0000259" key="1">
    <source>
        <dbReference type="SMART" id="SM00829"/>
    </source>
</evidence>
<dbReference type="Pfam" id="PF08240">
    <property type="entry name" value="ADH_N"/>
    <property type="match status" value="1"/>
</dbReference>
<comment type="caution">
    <text evidence="2">The sequence shown here is derived from an EMBL/GenBank/DDBJ whole genome shotgun (WGS) entry which is preliminary data.</text>
</comment>
<dbReference type="InterPro" id="IPR020843">
    <property type="entry name" value="ER"/>
</dbReference>
<organism evidence="2 3">
    <name type="scientific">Paraglaciecola chathamensis</name>
    <dbReference type="NCBI Taxonomy" id="368405"/>
    <lineage>
        <taxon>Bacteria</taxon>
        <taxon>Pseudomonadati</taxon>
        <taxon>Pseudomonadota</taxon>
        <taxon>Gammaproteobacteria</taxon>
        <taxon>Alteromonadales</taxon>
        <taxon>Alteromonadaceae</taxon>
        <taxon>Paraglaciecola</taxon>
    </lineage>
</organism>
<reference evidence="2" key="2">
    <citation type="submission" date="2020-09" db="EMBL/GenBank/DDBJ databases">
        <authorList>
            <person name="Sun Q."/>
            <person name="Kim S."/>
        </authorList>
    </citation>
    <scope>NUCLEOTIDE SEQUENCE</scope>
    <source>
        <strain evidence="2">KCTC 32337</strain>
    </source>
</reference>
<accession>A0A8H9I641</accession>
<protein>
    <submittedName>
        <fullName evidence="2">NADPH:quinone oxidoreductase</fullName>
    </submittedName>
</protein>
<dbReference type="GO" id="GO:0016491">
    <property type="term" value="F:oxidoreductase activity"/>
    <property type="evidence" value="ECO:0007669"/>
    <property type="project" value="InterPro"/>
</dbReference>
<dbReference type="PANTHER" id="PTHR45033">
    <property type="match status" value="1"/>
</dbReference>
<dbReference type="CDD" id="cd08276">
    <property type="entry name" value="MDR7"/>
    <property type="match status" value="1"/>
</dbReference>
<dbReference type="SUPFAM" id="SSF50129">
    <property type="entry name" value="GroES-like"/>
    <property type="match status" value="1"/>
</dbReference>
<dbReference type="InterPro" id="IPR011032">
    <property type="entry name" value="GroES-like_sf"/>
</dbReference>
<dbReference type="SUPFAM" id="SSF51735">
    <property type="entry name" value="NAD(P)-binding Rossmann-fold domains"/>
    <property type="match status" value="1"/>
</dbReference>
<proteinExistence type="predicted"/>
<name>A0A8H9I641_9ALTE</name>
<evidence type="ECO:0000313" key="3">
    <source>
        <dbReference type="Proteomes" id="UP000622604"/>
    </source>
</evidence>